<evidence type="ECO:0000256" key="6">
    <source>
        <dbReference type="ARBA" id="ARBA00023015"/>
    </source>
</evidence>
<keyword evidence="6" id="KW-0805">Transcription regulation</keyword>
<feature type="domain" description="Anti-sigma K factor RskA C-terminal" evidence="11">
    <location>
        <begin position="101"/>
        <end position="236"/>
    </location>
</feature>
<dbReference type="PANTHER" id="PTHR37461">
    <property type="entry name" value="ANTI-SIGMA-K FACTOR RSKA"/>
    <property type="match status" value="1"/>
</dbReference>
<keyword evidence="3" id="KW-1003">Cell membrane</keyword>
<dbReference type="GO" id="GO:0016989">
    <property type="term" value="F:sigma factor antagonist activity"/>
    <property type="evidence" value="ECO:0007669"/>
    <property type="project" value="TreeGrafter"/>
</dbReference>
<evidence type="ECO:0000259" key="12">
    <source>
        <dbReference type="Pfam" id="PF13490"/>
    </source>
</evidence>
<evidence type="ECO:0000259" key="11">
    <source>
        <dbReference type="Pfam" id="PF10099"/>
    </source>
</evidence>
<accession>A0A1G6L2V7</accession>
<feature type="domain" description="Putative zinc-finger" evidence="12">
    <location>
        <begin position="4"/>
        <end position="36"/>
    </location>
</feature>
<evidence type="ECO:0000256" key="7">
    <source>
        <dbReference type="ARBA" id="ARBA00023136"/>
    </source>
</evidence>
<dbReference type="EMBL" id="FMZM01000002">
    <property type="protein sequence ID" value="SDC37055.1"/>
    <property type="molecule type" value="Genomic_DNA"/>
</dbReference>
<evidence type="ECO:0000256" key="8">
    <source>
        <dbReference type="ARBA" id="ARBA00023163"/>
    </source>
</evidence>
<gene>
    <name evidence="13" type="ORF">SAMN05421872_10282</name>
</gene>
<proteinExistence type="predicted"/>
<keyword evidence="14" id="KW-1185">Reference proteome</keyword>
<evidence type="ECO:0000256" key="3">
    <source>
        <dbReference type="ARBA" id="ARBA00022475"/>
    </source>
</evidence>
<comment type="subcellular location">
    <subcellularLocation>
        <location evidence="2">Cell membrane</location>
    </subcellularLocation>
    <subcellularLocation>
        <location evidence="1">Membrane</location>
        <topology evidence="1">Single-pass membrane protein</topology>
    </subcellularLocation>
</comment>
<evidence type="ECO:0000256" key="9">
    <source>
        <dbReference type="ARBA" id="ARBA00029829"/>
    </source>
</evidence>
<dbReference type="Pfam" id="PF10099">
    <property type="entry name" value="RskA_C"/>
    <property type="match status" value="1"/>
</dbReference>
<dbReference type="AlphaFoldDB" id="A0A1G6L2V7"/>
<dbReference type="InterPro" id="IPR018764">
    <property type="entry name" value="RskA_C"/>
</dbReference>
<dbReference type="InterPro" id="IPR051474">
    <property type="entry name" value="Anti-sigma-K/W_factor"/>
</dbReference>
<protein>
    <recommendedName>
        <fullName evidence="10">Regulator of SigK</fullName>
    </recommendedName>
    <alternativeName>
        <fullName evidence="9">Sigma-K anti-sigma factor RskA</fullName>
    </alternativeName>
</protein>
<evidence type="ECO:0000256" key="1">
    <source>
        <dbReference type="ARBA" id="ARBA00004167"/>
    </source>
</evidence>
<evidence type="ECO:0000256" key="5">
    <source>
        <dbReference type="ARBA" id="ARBA00022989"/>
    </source>
</evidence>
<dbReference type="STRING" id="1045774.SAMN05421872_10282"/>
<dbReference type="GO" id="GO:0006417">
    <property type="term" value="P:regulation of translation"/>
    <property type="evidence" value="ECO:0007669"/>
    <property type="project" value="TreeGrafter"/>
</dbReference>
<evidence type="ECO:0000256" key="2">
    <source>
        <dbReference type="ARBA" id="ARBA00004236"/>
    </source>
</evidence>
<dbReference type="OrthoDB" id="153510at2"/>
<organism evidence="13 14">
    <name type="scientific">Nocardioides lianchengensis</name>
    <dbReference type="NCBI Taxonomy" id="1045774"/>
    <lineage>
        <taxon>Bacteria</taxon>
        <taxon>Bacillati</taxon>
        <taxon>Actinomycetota</taxon>
        <taxon>Actinomycetes</taxon>
        <taxon>Propionibacteriales</taxon>
        <taxon>Nocardioidaceae</taxon>
        <taxon>Nocardioides</taxon>
    </lineage>
</organism>
<keyword evidence="8" id="KW-0804">Transcription</keyword>
<reference evidence="13 14" key="1">
    <citation type="submission" date="2016-10" db="EMBL/GenBank/DDBJ databases">
        <authorList>
            <person name="de Groot N.N."/>
        </authorList>
    </citation>
    <scope>NUCLEOTIDE SEQUENCE [LARGE SCALE GENOMIC DNA]</scope>
    <source>
        <strain evidence="13 14">CGMCC 4.6858</strain>
    </source>
</reference>
<dbReference type="InterPro" id="IPR041916">
    <property type="entry name" value="Anti_sigma_zinc_sf"/>
</dbReference>
<sequence>MSIDIHALSGAYAVDALDDIERAQFERHLADCPACRAEVASLQEASALMAETVLEAPPAGLRDRVLADIATVRPLPPLVTGLVSGEAVARRPARRWFPGLVAAAAVVTAIGVGVGVTQPWQDESSQVQPSAVDRIKAADDVQSFSKDFPDGSSATLYRSTSMNKAAIVTKNMADAPSGKVYELWLQHDDRMVAAGLMPDGPDNVVELSGDPATADGFGITVETDGGSTSGEPEGEVVAVVGFDQA</sequence>
<keyword evidence="7" id="KW-0472">Membrane</keyword>
<dbReference type="InterPro" id="IPR027383">
    <property type="entry name" value="Znf_put"/>
</dbReference>
<dbReference type="Pfam" id="PF13490">
    <property type="entry name" value="zf-HC2"/>
    <property type="match status" value="1"/>
</dbReference>
<name>A0A1G6L2V7_9ACTN</name>
<evidence type="ECO:0000256" key="10">
    <source>
        <dbReference type="ARBA" id="ARBA00030803"/>
    </source>
</evidence>
<keyword evidence="4" id="KW-0812">Transmembrane</keyword>
<dbReference type="RefSeq" id="WP_090851033.1">
    <property type="nucleotide sequence ID" value="NZ_FMZM01000002.1"/>
</dbReference>
<evidence type="ECO:0000256" key="4">
    <source>
        <dbReference type="ARBA" id="ARBA00022692"/>
    </source>
</evidence>
<keyword evidence="5" id="KW-1133">Transmembrane helix</keyword>
<dbReference type="GO" id="GO:0005886">
    <property type="term" value="C:plasma membrane"/>
    <property type="evidence" value="ECO:0007669"/>
    <property type="project" value="UniProtKB-SubCell"/>
</dbReference>
<evidence type="ECO:0000313" key="14">
    <source>
        <dbReference type="Proteomes" id="UP000199034"/>
    </source>
</evidence>
<dbReference type="Proteomes" id="UP000199034">
    <property type="component" value="Unassembled WGS sequence"/>
</dbReference>
<dbReference type="Gene3D" id="1.10.10.1320">
    <property type="entry name" value="Anti-sigma factor, zinc-finger domain"/>
    <property type="match status" value="1"/>
</dbReference>
<evidence type="ECO:0000313" key="13">
    <source>
        <dbReference type="EMBL" id="SDC37055.1"/>
    </source>
</evidence>
<dbReference type="PANTHER" id="PTHR37461:SF1">
    <property type="entry name" value="ANTI-SIGMA-K FACTOR RSKA"/>
    <property type="match status" value="1"/>
</dbReference>